<evidence type="ECO:0000256" key="1">
    <source>
        <dbReference type="SAM" id="MobiDB-lite"/>
    </source>
</evidence>
<dbReference type="RefSeq" id="XP_013255831.1">
    <property type="nucleotide sequence ID" value="XM_013400377.1"/>
</dbReference>
<dbReference type="AlphaFoldDB" id="A0A072P081"/>
<dbReference type="HOGENOM" id="CLU_930758_0_0_1"/>
<evidence type="ECO:0000259" key="2">
    <source>
        <dbReference type="Pfam" id="PF20253"/>
    </source>
</evidence>
<dbReference type="VEuPathDB" id="FungiDB:A1O9_10689"/>
<dbReference type="OrthoDB" id="5238236at2759"/>
<feature type="region of interest" description="Disordered" evidence="1">
    <location>
        <begin position="39"/>
        <end position="62"/>
    </location>
</feature>
<dbReference type="Pfam" id="PF20253">
    <property type="entry name" value="DUF6604"/>
    <property type="match status" value="1"/>
</dbReference>
<accession>A0A072P081</accession>
<dbReference type="EMBL" id="AMGV01000014">
    <property type="protein sequence ID" value="KEF53241.1"/>
    <property type="molecule type" value="Genomic_DNA"/>
</dbReference>
<proteinExistence type="predicted"/>
<sequence>MPIEILVVILLHKDLTSQKSDSRHMYFVEVLENVKELLKSKDDSPTTPPNHVSPARSSAEGVEEKSLMTIALDALHLNGDSQSNSLPEDPDRTSTCKPDDQVEFHGADCFSDSQEALVALQCLLNDLLVLRKVIQRFWGDYQNETFDLVIASTITKTAIELARRVSPPARRWLEDDMKILATCGGATILLLKMHDHSVQPIESIFECAEEEDEYRISETEVPFLLAPNSMIDSCLSKNALANVPWSRLQIVDCLSIRQEDPHWRRHRNQRWIISSFPSFSQCPTSCLQYRAGPGMDLGE</sequence>
<reference evidence="3 4" key="1">
    <citation type="submission" date="2013-03" db="EMBL/GenBank/DDBJ databases">
        <title>The Genome Sequence of Exophiala aquamarina CBS 119918.</title>
        <authorList>
            <consortium name="The Broad Institute Genomics Platform"/>
            <person name="Cuomo C."/>
            <person name="de Hoog S."/>
            <person name="Gorbushina A."/>
            <person name="Walker B."/>
            <person name="Young S.K."/>
            <person name="Zeng Q."/>
            <person name="Gargeya S."/>
            <person name="Fitzgerald M."/>
            <person name="Haas B."/>
            <person name="Abouelleil A."/>
            <person name="Allen A.W."/>
            <person name="Alvarado L."/>
            <person name="Arachchi H.M."/>
            <person name="Berlin A.M."/>
            <person name="Chapman S.B."/>
            <person name="Gainer-Dewar J."/>
            <person name="Goldberg J."/>
            <person name="Griggs A."/>
            <person name="Gujja S."/>
            <person name="Hansen M."/>
            <person name="Howarth C."/>
            <person name="Imamovic A."/>
            <person name="Ireland A."/>
            <person name="Larimer J."/>
            <person name="McCowan C."/>
            <person name="Murphy C."/>
            <person name="Pearson M."/>
            <person name="Poon T.W."/>
            <person name="Priest M."/>
            <person name="Roberts A."/>
            <person name="Saif S."/>
            <person name="Shea T."/>
            <person name="Sisk P."/>
            <person name="Sykes S."/>
            <person name="Wortman J."/>
            <person name="Nusbaum C."/>
            <person name="Birren B."/>
        </authorList>
    </citation>
    <scope>NUCLEOTIDE SEQUENCE [LARGE SCALE GENOMIC DNA]</scope>
    <source>
        <strain evidence="3 4">CBS 119918</strain>
    </source>
</reference>
<keyword evidence="4" id="KW-1185">Reference proteome</keyword>
<dbReference type="STRING" id="1182545.A0A072P081"/>
<evidence type="ECO:0000313" key="3">
    <source>
        <dbReference type="EMBL" id="KEF53241.1"/>
    </source>
</evidence>
<gene>
    <name evidence="3" type="ORF">A1O9_10689</name>
</gene>
<comment type="caution">
    <text evidence="3">The sequence shown here is derived from an EMBL/GenBank/DDBJ whole genome shotgun (WGS) entry which is preliminary data.</text>
</comment>
<dbReference type="GeneID" id="25285593"/>
<feature type="domain" description="DUF6604" evidence="2">
    <location>
        <begin position="12"/>
        <end position="165"/>
    </location>
</feature>
<organism evidence="3 4">
    <name type="scientific">Exophiala aquamarina CBS 119918</name>
    <dbReference type="NCBI Taxonomy" id="1182545"/>
    <lineage>
        <taxon>Eukaryota</taxon>
        <taxon>Fungi</taxon>
        <taxon>Dikarya</taxon>
        <taxon>Ascomycota</taxon>
        <taxon>Pezizomycotina</taxon>
        <taxon>Eurotiomycetes</taxon>
        <taxon>Chaetothyriomycetidae</taxon>
        <taxon>Chaetothyriales</taxon>
        <taxon>Herpotrichiellaceae</taxon>
        <taxon>Exophiala</taxon>
    </lineage>
</organism>
<dbReference type="Proteomes" id="UP000027920">
    <property type="component" value="Unassembled WGS sequence"/>
</dbReference>
<dbReference type="InterPro" id="IPR046539">
    <property type="entry name" value="DUF6604"/>
</dbReference>
<dbReference type="PANTHER" id="PTHR38795">
    <property type="entry name" value="DUF6604 DOMAIN-CONTAINING PROTEIN"/>
    <property type="match status" value="1"/>
</dbReference>
<name>A0A072P081_9EURO</name>
<evidence type="ECO:0000313" key="4">
    <source>
        <dbReference type="Proteomes" id="UP000027920"/>
    </source>
</evidence>
<dbReference type="PANTHER" id="PTHR38795:SF1">
    <property type="entry name" value="DUF6604 DOMAIN-CONTAINING PROTEIN"/>
    <property type="match status" value="1"/>
</dbReference>
<protein>
    <recommendedName>
        <fullName evidence="2">DUF6604 domain-containing protein</fullName>
    </recommendedName>
</protein>